<keyword evidence="4" id="KW-1185">Reference proteome</keyword>
<comment type="similarity">
    <text evidence="1">Belongs to the AB hydrolase superfamily. MetX family.</text>
</comment>
<dbReference type="PANTHER" id="PTHR32268:SF15">
    <property type="entry name" value="HOMOSERINE ACETYLTRANSFERASE FAMILY PROTEIN (AFU_ORTHOLOGUE AFUA_1G15350)"/>
    <property type="match status" value="1"/>
</dbReference>
<dbReference type="InterPro" id="IPR000073">
    <property type="entry name" value="AB_hydrolase_1"/>
</dbReference>
<dbReference type="PANTHER" id="PTHR32268">
    <property type="entry name" value="HOMOSERINE O-ACETYLTRANSFERASE"/>
    <property type="match status" value="1"/>
</dbReference>
<proteinExistence type="inferred from homology"/>
<dbReference type="InterPro" id="IPR008220">
    <property type="entry name" value="HAT_MetX-like"/>
</dbReference>
<dbReference type="SUPFAM" id="SSF53474">
    <property type="entry name" value="alpha/beta-Hydrolases"/>
    <property type="match status" value="1"/>
</dbReference>
<comment type="caution">
    <text evidence="3">The sequence shown here is derived from an EMBL/GenBank/DDBJ whole genome shotgun (WGS) entry which is preliminary data.</text>
</comment>
<protein>
    <recommendedName>
        <fullName evidence="2">AB hydrolase-1 domain-containing protein</fullName>
    </recommendedName>
</protein>
<dbReference type="Proteomes" id="UP001583177">
    <property type="component" value="Unassembled WGS sequence"/>
</dbReference>
<dbReference type="EMBL" id="JAWRVE010000103">
    <property type="protein sequence ID" value="KAL1858810.1"/>
    <property type="molecule type" value="Genomic_DNA"/>
</dbReference>
<organism evidence="3 4">
    <name type="scientific">Diaporthe australafricana</name>
    <dbReference type="NCBI Taxonomy" id="127596"/>
    <lineage>
        <taxon>Eukaryota</taxon>
        <taxon>Fungi</taxon>
        <taxon>Dikarya</taxon>
        <taxon>Ascomycota</taxon>
        <taxon>Pezizomycotina</taxon>
        <taxon>Sordariomycetes</taxon>
        <taxon>Sordariomycetidae</taxon>
        <taxon>Diaporthales</taxon>
        <taxon>Diaporthaceae</taxon>
        <taxon>Diaporthe</taxon>
    </lineage>
</organism>
<evidence type="ECO:0000256" key="1">
    <source>
        <dbReference type="ARBA" id="ARBA00006886"/>
    </source>
</evidence>
<evidence type="ECO:0000259" key="2">
    <source>
        <dbReference type="Pfam" id="PF00561"/>
    </source>
</evidence>
<feature type="domain" description="AB hydrolase-1" evidence="2">
    <location>
        <begin position="55"/>
        <end position="148"/>
    </location>
</feature>
<dbReference type="Pfam" id="PF00561">
    <property type="entry name" value="Abhydrolase_1"/>
    <property type="match status" value="1"/>
</dbReference>
<dbReference type="Gene3D" id="3.40.50.1820">
    <property type="entry name" value="alpha/beta hydrolase"/>
    <property type="match status" value="1"/>
</dbReference>
<reference evidence="3 4" key="1">
    <citation type="journal article" date="2024" name="IMA Fungus">
        <title>IMA Genome - F19 : A genome assembly and annotation guide to empower mycologists, including annotated draft genome sequences of Ceratocystis pirilliformis, Diaporthe australafricana, Fusarium ophioides, Paecilomyces lecythidis, and Sporothrix stenoceras.</title>
        <authorList>
            <person name="Aylward J."/>
            <person name="Wilson A.M."/>
            <person name="Visagie C.M."/>
            <person name="Spraker J."/>
            <person name="Barnes I."/>
            <person name="Buitendag C."/>
            <person name="Ceriani C."/>
            <person name="Del Mar Angel L."/>
            <person name="du Plessis D."/>
            <person name="Fuchs T."/>
            <person name="Gasser K."/>
            <person name="Kramer D."/>
            <person name="Li W."/>
            <person name="Munsamy K."/>
            <person name="Piso A."/>
            <person name="Price J.L."/>
            <person name="Sonnekus B."/>
            <person name="Thomas C."/>
            <person name="van der Nest A."/>
            <person name="van Dijk A."/>
            <person name="van Heerden A."/>
            <person name="van Vuuren N."/>
            <person name="Yilmaz N."/>
            <person name="Duong T.A."/>
            <person name="van der Merwe N.A."/>
            <person name="Wingfield M.J."/>
            <person name="Wingfield B.D."/>
        </authorList>
    </citation>
    <scope>NUCLEOTIDE SEQUENCE [LARGE SCALE GENOMIC DNA]</scope>
    <source>
        <strain evidence="3 4">CMW 18300</strain>
    </source>
</reference>
<accession>A0ABR3WCT1</accession>
<sequence length="334" mass="37190">MSNHEEIQYFDLLNFKFQDGTALDGVRVAYQEFNSQGTKTAVIPTCFRGRIASTLNFAQGALRDYRIIVVALFGNGESSSPSNTRGFPQSIDYRDCVRAQHELLVQRIGVHSIDVVLGFSMGGQCTYYWTAMYPEMVKNAVVICSSARTSQHNFQFLEGPRAALESSTDYVAAGKRTEARIVEAPRGIRAFGKAYSAWLTSSEWFEEELYRELGFQDLASWDKAVTEDGYQGWDPDDLLVMLGMWQRGDVAVCDNSSGGSLEAALSKLITRVLLLPCQTDQYFSWKASDKEAKMIRNGEFEAIPSVWGHIAGGGGSQRDVAWLDERISGFLTPN</sequence>
<gene>
    <name evidence="3" type="ORF">Daus18300_009808</name>
</gene>
<evidence type="ECO:0000313" key="3">
    <source>
        <dbReference type="EMBL" id="KAL1858810.1"/>
    </source>
</evidence>
<evidence type="ECO:0000313" key="4">
    <source>
        <dbReference type="Proteomes" id="UP001583177"/>
    </source>
</evidence>
<dbReference type="InterPro" id="IPR029058">
    <property type="entry name" value="AB_hydrolase_fold"/>
</dbReference>
<name>A0ABR3WCT1_9PEZI</name>